<dbReference type="PRINTS" id="PR00600">
    <property type="entry name" value="PP2APR55"/>
</dbReference>
<dbReference type="SUPFAM" id="SSF50978">
    <property type="entry name" value="WD40 repeat-like"/>
    <property type="match status" value="1"/>
</dbReference>
<name>A0A5K3FPM0_MESCO</name>
<protein>
    <submittedName>
        <fullName evidence="3">Serine/threonine-protein phosphatase 2A 55 kDa regulatory subunit B</fullName>
    </submittedName>
</protein>
<dbReference type="Gene3D" id="2.130.10.10">
    <property type="entry name" value="YVTN repeat-like/Quinoprotein amine dehydrogenase"/>
    <property type="match status" value="1"/>
</dbReference>
<sequence>MMMNGQAGVTEQGQIGNTPTWYYDDVKVACDDSGIEADHLSCVQFDGSGNFLAVGDRGGKITVYRTSKQTTKYENPVYETYCSFTSHESEFDYLKSLEIEEKINKIRWLPQQSQARHLLSTNGFIMSEARILHWRT</sequence>
<accession>A0A5K3FPM0</accession>
<organism evidence="3">
    <name type="scientific">Mesocestoides corti</name>
    <name type="common">Flatworm</name>
    <dbReference type="NCBI Taxonomy" id="53468"/>
    <lineage>
        <taxon>Eukaryota</taxon>
        <taxon>Metazoa</taxon>
        <taxon>Spiralia</taxon>
        <taxon>Lophotrochozoa</taxon>
        <taxon>Platyhelminthes</taxon>
        <taxon>Cestoda</taxon>
        <taxon>Eucestoda</taxon>
        <taxon>Cyclophyllidea</taxon>
        <taxon>Mesocestoididae</taxon>
        <taxon>Mesocestoides</taxon>
    </lineage>
</organism>
<dbReference type="GO" id="GO:0019888">
    <property type="term" value="F:protein phosphatase regulator activity"/>
    <property type="evidence" value="ECO:0007669"/>
    <property type="project" value="InterPro"/>
</dbReference>
<dbReference type="InterPro" id="IPR018067">
    <property type="entry name" value="PP2A_PR55_CS"/>
</dbReference>
<evidence type="ECO:0000313" key="3">
    <source>
        <dbReference type="WBParaSite" id="MCU_010385-RB"/>
    </source>
</evidence>
<dbReference type="InterPro" id="IPR000009">
    <property type="entry name" value="PP2A_PR55"/>
</dbReference>
<evidence type="ECO:0000256" key="2">
    <source>
        <dbReference type="ARBA" id="ARBA00022737"/>
    </source>
</evidence>
<keyword evidence="1" id="KW-0853">WD repeat</keyword>
<dbReference type="PANTHER" id="PTHR11871">
    <property type="entry name" value="PROTEIN PHOSPHATASE PP2A REGULATORY SUBUNIT B"/>
    <property type="match status" value="1"/>
</dbReference>
<evidence type="ECO:0000256" key="1">
    <source>
        <dbReference type="ARBA" id="ARBA00022574"/>
    </source>
</evidence>
<reference evidence="3" key="1">
    <citation type="submission" date="2019-11" db="UniProtKB">
        <authorList>
            <consortium name="WormBaseParasite"/>
        </authorList>
    </citation>
    <scope>IDENTIFICATION</scope>
</reference>
<dbReference type="AlphaFoldDB" id="A0A5K3FPM0"/>
<proteinExistence type="predicted"/>
<dbReference type="GO" id="GO:0000159">
    <property type="term" value="C:protein phosphatase type 2A complex"/>
    <property type="evidence" value="ECO:0007669"/>
    <property type="project" value="InterPro"/>
</dbReference>
<dbReference type="WBParaSite" id="MCU_010385-RB">
    <property type="protein sequence ID" value="MCU_010385-RB"/>
    <property type="gene ID" value="MCU_010385"/>
</dbReference>
<dbReference type="PROSITE" id="PS01024">
    <property type="entry name" value="PR55_1"/>
    <property type="match status" value="1"/>
</dbReference>
<dbReference type="InterPro" id="IPR036322">
    <property type="entry name" value="WD40_repeat_dom_sf"/>
</dbReference>
<dbReference type="InterPro" id="IPR015943">
    <property type="entry name" value="WD40/YVTN_repeat-like_dom_sf"/>
</dbReference>
<keyword evidence="2" id="KW-0677">Repeat</keyword>